<reference evidence="3" key="1">
    <citation type="submission" date="2022-11" db="UniProtKB">
        <authorList>
            <consortium name="WormBaseParasite"/>
        </authorList>
    </citation>
    <scope>IDENTIFICATION</scope>
</reference>
<dbReference type="AlphaFoldDB" id="A0A915D2N8"/>
<sequence length="139" mass="15340">MCGWHASKEESLEMQTKYKKGSAAGVAHISHHTYIHIYNSYAVLLINRYTAPAVVFAAKNRKGGGIKPRATSSLGGEAGRNTSFSCCCCYSLRSFVARLNKRVLLLMDGWLLHQKKKKSNRGKKATTVASCPQAHQKLL</sequence>
<organism evidence="2 3">
    <name type="scientific">Ditylenchus dipsaci</name>
    <dbReference type="NCBI Taxonomy" id="166011"/>
    <lineage>
        <taxon>Eukaryota</taxon>
        <taxon>Metazoa</taxon>
        <taxon>Ecdysozoa</taxon>
        <taxon>Nematoda</taxon>
        <taxon>Chromadorea</taxon>
        <taxon>Rhabditida</taxon>
        <taxon>Tylenchina</taxon>
        <taxon>Tylenchomorpha</taxon>
        <taxon>Sphaerularioidea</taxon>
        <taxon>Anguinidae</taxon>
        <taxon>Anguininae</taxon>
        <taxon>Ditylenchus</taxon>
    </lineage>
</organism>
<evidence type="ECO:0000256" key="1">
    <source>
        <dbReference type="SAM" id="MobiDB-lite"/>
    </source>
</evidence>
<keyword evidence="2" id="KW-1185">Reference proteome</keyword>
<dbReference type="WBParaSite" id="jg15280">
    <property type="protein sequence ID" value="jg15280"/>
    <property type="gene ID" value="jg15280"/>
</dbReference>
<proteinExistence type="predicted"/>
<feature type="region of interest" description="Disordered" evidence="1">
    <location>
        <begin position="117"/>
        <end position="139"/>
    </location>
</feature>
<dbReference type="Proteomes" id="UP000887574">
    <property type="component" value="Unplaced"/>
</dbReference>
<accession>A0A915D2N8</accession>
<evidence type="ECO:0000313" key="2">
    <source>
        <dbReference type="Proteomes" id="UP000887574"/>
    </source>
</evidence>
<protein>
    <submittedName>
        <fullName evidence="3">Uncharacterized protein</fullName>
    </submittedName>
</protein>
<evidence type="ECO:0000313" key="3">
    <source>
        <dbReference type="WBParaSite" id="jg15280"/>
    </source>
</evidence>
<name>A0A915D2N8_9BILA</name>